<dbReference type="PANTHER" id="PTHR45749:SF21">
    <property type="entry name" value="DUF4371 DOMAIN-CONTAINING PROTEIN"/>
    <property type="match status" value="1"/>
</dbReference>
<dbReference type="EMBL" id="JAVRJZ010000022">
    <property type="protein sequence ID" value="KAK2704250.1"/>
    <property type="molecule type" value="Genomic_DNA"/>
</dbReference>
<evidence type="ECO:0008006" key="3">
    <source>
        <dbReference type="Google" id="ProtNLM"/>
    </source>
</evidence>
<dbReference type="Proteomes" id="UP001187531">
    <property type="component" value="Unassembled WGS sequence"/>
</dbReference>
<gene>
    <name evidence="1" type="ORF">QYM36_017463</name>
</gene>
<evidence type="ECO:0000313" key="2">
    <source>
        <dbReference type="Proteomes" id="UP001187531"/>
    </source>
</evidence>
<keyword evidence="2" id="KW-1185">Reference proteome</keyword>
<dbReference type="PANTHER" id="PTHR45749">
    <property type="match status" value="1"/>
</dbReference>
<proteinExistence type="predicted"/>
<name>A0AA88L1J5_ARTSF</name>
<sequence length="133" mass="14974">MKDEPVMKDIVERSAGNAQYCSKRIQNELIDIFGQLITKKILDQVKSADFFNILANEATNMSREEFIEFAVVEVLRGESLGQFILSRIEKLGVEMTLCRGQGYEGAPNMSGHLPGVQVFISSKYPLAKLRFKV</sequence>
<evidence type="ECO:0000313" key="1">
    <source>
        <dbReference type="EMBL" id="KAK2704250.1"/>
    </source>
</evidence>
<reference evidence="1" key="1">
    <citation type="submission" date="2023-07" db="EMBL/GenBank/DDBJ databases">
        <title>Chromosome-level genome assembly of Artemia franciscana.</title>
        <authorList>
            <person name="Jo E."/>
        </authorList>
    </citation>
    <scope>NUCLEOTIDE SEQUENCE</scope>
    <source>
        <tissue evidence="1">Whole body</tissue>
    </source>
</reference>
<organism evidence="1 2">
    <name type="scientific">Artemia franciscana</name>
    <name type="common">Brine shrimp</name>
    <name type="synonym">Artemia sanfranciscana</name>
    <dbReference type="NCBI Taxonomy" id="6661"/>
    <lineage>
        <taxon>Eukaryota</taxon>
        <taxon>Metazoa</taxon>
        <taxon>Ecdysozoa</taxon>
        <taxon>Arthropoda</taxon>
        <taxon>Crustacea</taxon>
        <taxon>Branchiopoda</taxon>
        <taxon>Anostraca</taxon>
        <taxon>Artemiidae</taxon>
        <taxon>Artemia</taxon>
    </lineage>
</organism>
<accession>A0AA88L1J5</accession>
<comment type="caution">
    <text evidence="1">The sequence shown here is derived from an EMBL/GenBank/DDBJ whole genome shotgun (WGS) entry which is preliminary data.</text>
</comment>
<protein>
    <recommendedName>
        <fullName evidence="3">DUF4371 domain-containing protein</fullName>
    </recommendedName>
</protein>
<dbReference type="AlphaFoldDB" id="A0AA88L1J5"/>